<accession>A0ABM6JJB9</accession>
<dbReference type="Pfam" id="PF13698">
    <property type="entry name" value="DUF4156"/>
    <property type="match status" value="1"/>
</dbReference>
<proteinExistence type="predicted"/>
<keyword evidence="2" id="KW-1185">Reference proteome</keyword>
<dbReference type="PROSITE" id="PS51257">
    <property type="entry name" value="PROKAR_LIPOPROTEIN"/>
    <property type="match status" value="1"/>
</dbReference>
<dbReference type="RefSeq" id="WP_080914845.1">
    <property type="nucleotide sequence ID" value="NZ_CP020472.1"/>
</dbReference>
<gene>
    <name evidence="1" type="ORF">SJ2017_0610</name>
</gene>
<protein>
    <recommendedName>
        <fullName evidence="3">DUF4156 domain-containing protein</fullName>
    </recommendedName>
</protein>
<name>A0ABM6JJB9_9GAMM</name>
<evidence type="ECO:0008006" key="3">
    <source>
        <dbReference type="Google" id="ProtNLM"/>
    </source>
</evidence>
<organism evidence="1 2">
    <name type="scientific">Shewanella japonica</name>
    <dbReference type="NCBI Taxonomy" id="93973"/>
    <lineage>
        <taxon>Bacteria</taxon>
        <taxon>Pseudomonadati</taxon>
        <taxon>Pseudomonadota</taxon>
        <taxon>Gammaproteobacteria</taxon>
        <taxon>Alteromonadales</taxon>
        <taxon>Shewanellaceae</taxon>
        <taxon>Shewanella</taxon>
    </lineage>
</organism>
<evidence type="ECO:0000313" key="1">
    <source>
        <dbReference type="EMBL" id="ARD20948.1"/>
    </source>
</evidence>
<reference evidence="1 2" key="1">
    <citation type="submission" date="2017-03" db="EMBL/GenBank/DDBJ databases">
        <title>Genome sequencing of Shewanella japonica KCTC 22435.</title>
        <authorList>
            <person name="Kim K.M."/>
        </authorList>
    </citation>
    <scope>NUCLEOTIDE SEQUENCE [LARGE SCALE GENOMIC DNA]</scope>
    <source>
        <strain evidence="1 2">KCTC 22435</strain>
    </source>
</reference>
<evidence type="ECO:0000313" key="2">
    <source>
        <dbReference type="Proteomes" id="UP000191820"/>
    </source>
</evidence>
<sequence>MKYIPSFSYTKSLLLVMIIGLTGCITTPNPQTEAIAILWSEQGDMDVCELKGTLVGSQGHWYDYLFISNKDLTQGALNQLRNEAITLGANTVYLYKPKAFATSVTFVANAYDCPN</sequence>
<dbReference type="InterPro" id="IPR025294">
    <property type="entry name" value="DUF4156"/>
</dbReference>
<dbReference type="EMBL" id="CP020472">
    <property type="protein sequence ID" value="ARD20948.1"/>
    <property type="molecule type" value="Genomic_DNA"/>
</dbReference>
<dbReference type="Proteomes" id="UP000191820">
    <property type="component" value="Chromosome"/>
</dbReference>